<dbReference type="HOGENOM" id="CLU_034180_16_1_9"/>
<dbReference type="InterPro" id="IPR036259">
    <property type="entry name" value="MFS_trans_sf"/>
</dbReference>
<dbReference type="GO" id="GO:0005886">
    <property type="term" value="C:plasma membrane"/>
    <property type="evidence" value="ECO:0007669"/>
    <property type="project" value="UniProtKB-SubCell"/>
</dbReference>
<organism evidence="9 10">
    <name type="scientific">Brevibacillus laterosporus LMG 15441</name>
    <dbReference type="NCBI Taxonomy" id="1042163"/>
    <lineage>
        <taxon>Bacteria</taxon>
        <taxon>Bacillati</taxon>
        <taxon>Bacillota</taxon>
        <taxon>Bacilli</taxon>
        <taxon>Bacillales</taxon>
        <taxon>Paenibacillaceae</taxon>
        <taxon>Brevibacillus</taxon>
    </lineage>
</organism>
<evidence type="ECO:0000256" key="4">
    <source>
        <dbReference type="ARBA" id="ARBA00022692"/>
    </source>
</evidence>
<protein>
    <submittedName>
        <fullName evidence="9">Putative multidrug-efflux transporter</fullName>
    </submittedName>
</protein>
<keyword evidence="2" id="KW-0813">Transport</keyword>
<evidence type="ECO:0000259" key="8">
    <source>
        <dbReference type="PROSITE" id="PS50850"/>
    </source>
</evidence>
<evidence type="ECO:0000313" key="10">
    <source>
        <dbReference type="Proteomes" id="UP000005850"/>
    </source>
</evidence>
<feature type="transmembrane region" description="Helical" evidence="7">
    <location>
        <begin position="261"/>
        <end position="283"/>
    </location>
</feature>
<feature type="transmembrane region" description="Helical" evidence="7">
    <location>
        <begin position="87"/>
        <end position="114"/>
    </location>
</feature>
<feature type="domain" description="Major facilitator superfamily (MFS) profile" evidence="8">
    <location>
        <begin position="226"/>
        <end position="405"/>
    </location>
</feature>
<dbReference type="eggNOG" id="COG2211">
    <property type="taxonomic scope" value="Bacteria"/>
</dbReference>
<feature type="transmembrane region" description="Helical" evidence="7">
    <location>
        <begin position="382"/>
        <end position="401"/>
    </location>
</feature>
<gene>
    <name evidence="9" type="ORF">BRLA_c038820</name>
</gene>
<feature type="transmembrane region" description="Helical" evidence="7">
    <location>
        <begin position="12"/>
        <end position="36"/>
    </location>
</feature>
<dbReference type="PANTHER" id="PTHR23513">
    <property type="entry name" value="INTEGRAL MEMBRANE EFFLUX PROTEIN-RELATED"/>
    <property type="match status" value="1"/>
</dbReference>
<proteinExistence type="predicted"/>
<keyword evidence="6 7" id="KW-0472">Membrane</keyword>
<feature type="transmembrane region" description="Helical" evidence="7">
    <location>
        <begin position="290"/>
        <end position="310"/>
    </location>
</feature>
<feature type="transmembrane region" description="Helical" evidence="7">
    <location>
        <begin position="160"/>
        <end position="186"/>
    </location>
</feature>
<keyword evidence="3" id="KW-1003">Cell membrane</keyword>
<dbReference type="SUPFAM" id="SSF103473">
    <property type="entry name" value="MFS general substrate transporter"/>
    <property type="match status" value="1"/>
</dbReference>
<dbReference type="Pfam" id="PF07690">
    <property type="entry name" value="MFS_1"/>
    <property type="match status" value="1"/>
</dbReference>
<dbReference type="InterPro" id="IPR011701">
    <property type="entry name" value="MFS"/>
</dbReference>
<evidence type="ECO:0000256" key="5">
    <source>
        <dbReference type="ARBA" id="ARBA00022989"/>
    </source>
</evidence>
<evidence type="ECO:0000256" key="7">
    <source>
        <dbReference type="SAM" id="Phobius"/>
    </source>
</evidence>
<accession>A0A075RFW4</accession>
<dbReference type="AlphaFoldDB" id="A0A075RFW4"/>
<dbReference type="PANTHER" id="PTHR23513:SF6">
    <property type="entry name" value="MAJOR FACILITATOR SUPERFAMILY ASSOCIATED DOMAIN-CONTAINING PROTEIN"/>
    <property type="match status" value="1"/>
</dbReference>
<dbReference type="GO" id="GO:0022857">
    <property type="term" value="F:transmembrane transporter activity"/>
    <property type="evidence" value="ECO:0007669"/>
    <property type="project" value="InterPro"/>
</dbReference>
<keyword evidence="10" id="KW-1185">Reference proteome</keyword>
<evidence type="ECO:0000313" key="9">
    <source>
        <dbReference type="EMBL" id="AIG28165.1"/>
    </source>
</evidence>
<sequence>MKELWRTPSFRWFWLGIFLSAVGNSFGSFGVSWYLLHRTGSGAIMGTSILSYYVPALISGLIAGVLLDRIDRRKLIIFDNVVRGSLYGLLVFLLSLPAVPVATVYIIMALAGMLSPLSSTGQQAMLPNLIKDKELLIKANSVMSAQWQIVWLFGPMLAGLAVTLIGPANVIIIDSISFFLCAACFLRVSYTYKPNSNISSQTKREALLHFWKDLVVGYRYIGTNSMLLSLLFFSLFFNMGYSPVELLPVYIQQVWGIGKEAYQGYMLTAIAIGSLCGSMLFIAKNWKYPIGVTVGAIICLWGLTTFPLGFTQRMEIAVVCFFVGGVVFAPFNVLISTYIQKQVPNEILGRVLTANRSITGFGLPVGSFLSGLLASSLGMDRIFVYCAVLCMLVGIIAMVRLRALR</sequence>
<feature type="transmembrane region" description="Helical" evidence="7">
    <location>
        <begin position="43"/>
        <end position="67"/>
    </location>
</feature>
<dbReference type="Proteomes" id="UP000005850">
    <property type="component" value="Chromosome"/>
</dbReference>
<dbReference type="EMBL" id="CP007806">
    <property type="protein sequence ID" value="AIG28165.1"/>
    <property type="molecule type" value="Genomic_DNA"/>
</dbReference>
<evidence type="ECO:0000256" key="6">
    <source>
        <dbReference type="ARBA" id="ARBA00023136"/>
    </source>
</evidence>
<dbReference type="STRING" id="1042163.BRLA_c038820"/>
<dbReference type="Gene3D" id="1.20.1250.20">
    <property type="entry name" value="MFS general substrate transporter like domains"/>
    <property type="match status" value="1"/>
</dbReference>
<reference evidence="9 10" key="1">
    <citation type="journal article" date="2011" name="J. Bacteriol.">
        <title>Genome sequence of Brevibacillus laterosporus LMG 15441, a pathogen of invertebrates.</title>
        <authorList>
            <person name="Djukic M."/>
            <person name="Poehlein A."/>
            <person name="Thurmer A."/>
            <person name="Daniel R."/>
        </authorList>
    </citation>
    <scope>NUCLEOTIDE SEQUENCE [LARGE SCALE GENOMIC DNA]</scope>
    <source>
        <strain evidence="9 10">LMG 15441</strain>
    </source>
</reference>
<evidence type="ECO:0000256" key="2">
    <source>
        <dbReference type="ARBA" id="ARBA00022448"/>
    </source>
</evidence>
<feature type="transmembrane region" description="Helical" evidence="7">
    <location>
        <begin position="220"/>
        <end position="241"/>
    </location>
</feature>
<keyword evidence="4 7" id="KW-0812">Transmembrane</keyword>
<dbReference type="RefSeq" id="WP_003334869.1">
    <property type="nucleotide sequence ID" value="NZ_CP007806.1"/>
</dbReference>
<dbReference type="KEGG" id="blr:BRLA_c038820"/>
<evidence type="ECO:0000256" key="3">
    <source>
        <dbReference type="ARBA" id="ARBA00022475"/>
    </source>
</evidence>
<keyword evidence="5 7" id="KW-1133">Transmembrane helix</keyword>
<dbReference type="InterPro" id="IPR020846">
    <property type="entry name" value="MFS_dom"/>
</dbReference>
<feature type="transmembrane region" description="Helical" evidence="7">
    <location>
        <begin position="316"/>
        <end position="338"/>
    </location>
</feature>
<dbReference type="CDD" id="cd06173">
    <property type="entry name" value="MFS_MefA_like"/>
    <property type="match status" value="1"/>
</dbReference>
<dbReference type="PROSITE" id="PS50850">
    <property type="entry name" value="MFS"/>
    <property type="match status" value="1"/>
</dbReference>
<comment type="subcellular location">
    <subcellularLocation>
        <location evidence="1">Cell membrane</location>
        <topology evidence="1">Multi-pass membrane protein</topology>
    </subcellularLocation>
</comment>
<evidence type="ECO:0000256" key="1">
    <source>
        <dbReference type="ARBA" id="ARBA00004651"/>
    </source>
</evidence>
<name>A0A075RFW4_BRELA</name>
<feature type="transmembrane region" description="Helical" evidence="7">
    <location>
        <begin position="358"/>
        <end position="376"/>
    </location>
</feature>